<accession>A0A136PWJ9</accession>
<evidence type="ECO:0000259" key="2">
    <source>
        <dbReference type="Pfam" id="PF01979"/>
    </source>
</evidence>
<evidence type="ECO:0000256" key="1">
    <source>
        <dbReference type="ARBA" id="ARBA00022801"/>
    </source>
</evidence>
<dbReference type="NCBIfam" id="TIGR02022">
    <property type="entry name" value="hutF"/>
    <property type="match status" value="1"/>
</dbReference>
<dbReference type="Pfam" id="PF01979">
    <property type="entry name" value="Amidohydro_1"/>
    <property type="match status" value="1"/>
</dbReference>
<dbReference type="Gene3D" id="3.20.20.140">
    <property type="entry name" value="Metal-dependent hydrolases"/>
    <property type="match status" value="1"/>
</dbReference>
<dbReference type="RefSeq" id="WP_067361301.1">
    <property type="nucleotide sequence ID" value="NZ_JBIUBN010000024.1"/>
</dbReference>
<reference evidence="3 4" key="1">
    <citation type="submission" date="2016-01" db="EMBL/GenBank/DDBJ databases">
        <title>Whole genome sequence and analysis of Micromonospora rosaria DSM 803, which can produce antibacterial substance rosamicin.</title>
        <authorList>
            <person name="Yang H."/>
            <person name="He X."/>
            <person name="Zhu D."/>
        </authorList>
    </citation>
    <scope>NUCLEOTIDE SEQUENCE [LARGE SCALE GENOMIC DNA]</scope>
    <source>
        <strain evidence="3 4">DSM 803</strain>
    </source>
</reference>
<gene>
    <name evidence="3" type="ORF">AWW66_06725</name>
</gene>
<sequence length="459" mass="47630">MTATRWLAEYAWLPDRAEPTPDVLIEAEAGRITAVTPLTAGTPPRTGVEVYADAVRLTGLTLPGLANAHSHAFHRALRGRTHGGRGDFWTWRDQMYGVAGRLDPDSYLALARAAYAELALAGITCVGEFHYLHHNPDGTPYADPNAMGAALVEAAAQAGIRITLLDTCYLTAGVDGAPLVGAQRRFGDGDAQRWADRVSAFTTPAGGLAPGDGHARLGAAVHSVRAVPADQLGTVAGWAARHDAPLHVHLSEQPAENDACRAAHGVTPTRLLADHGVLGPTTTAVHATHPTGADLSLLAESGTGVCLCPTTERDLADGIGPARRMADAGIPLSLGSDSHAIVDPFEEARAMELDERLRTRRRGHFPPAALLHAASAAGHAALGWADAGRIAVGMRADLVTVRLDSARTAGVPPVGVFFAAGAADVTDVVVDGRPVVAEGRHLRVDVPAELAAAIGAVTG</sequence>
<dbReference type="InterPro" id="IPR050287">
    <property type="entry name" value="MTA/SAH_deaminase"/>
</dbReference>
<dbReference type="AlphaFoldDB" id="A0A136PWJ9"/>
<dbReference type="InterPro" id="IPR006680">
    <property type="entry name" value="Amidohydro-rel"/>
</dbReference>
<dbReference type="InterPro" id="IPR011059">
    <property type="entry name" value="Metal-dep_hydrolase_composite"/>
</dbReference>
<evidence type="ECO:0000313" key="4">
    <source>
        <dbReference type="Proteomes" id="UP000070620"/>
    </source>
</evidence>
<evidence type="ECO:0000313" key="3">
    <source>
        <dbReference type="EMBL" id="KXK62733.1"/>
    </source>
</evidence>
<name>A0A136PWJ9_9ACTN</name>
<keyword evidence="4" id="KW-1185">Reference proteome</keyword>
<dbReference type="GO" id="GO:0016810">
    <property type="term" value="F:hydrolase activity, acting on carbon-nitrogen (but not peptide) bonds"/>
    <property type="evidence" value="ECO:0007669"/>
    <property type="project" value="InterPro"/>
</dbReference>
<protein>
    <submittedName>
        <fullName evidence="3">Formimidoylglutamate deiminase</fullName>
    </submittedName>
</protein>
<dbReference type="InterPro" id="IPR010252">
    <property type="entry name" value="HutF"/>
</dbReference>
<dbReference type="SUPFAM" id="SSF51556">
    <property type="entry name" value="Metallo-dependent hydrolases"/>
    <property type="match status" value="1"/>
</dbReference>
<dbReference type="Gene3D" id="2.30.40.10">
    <property type="entry name" value="Urease, subunit C, domain 1"/>
    <property type="match status" value="1"/>
</dbReference>
<dbReference type="NCBIfam" id="NF006681">
    <property type="entry name" value="PRK09229.1-2"/>
    <property type="match status" value="1"/>
</dbReference>
<organism evidence="3 4">
    <name type="scientific">Micromonospora rosaria</name>
    <dbReference type="NCBI Taxonomy" id="47874"/>
    <lineage>
        <taxon>Bacteria</taxon>
        <taxon>Bacillati</taxon>
        <taxon>Actinomycetota</taxon>
        <taxon>Actinomycetes</taxon>
        <taxon>Micromonosporales</taxon>
        <taxon>Micromonosporaceae</taxon>
        <taxon>Micromonospora</taxon>
    </lineage>
</organism>
<dbReference type="EMBL" id="LRQV01000014">
    <property type="protein sequence ID" value="KXK62733.1"/>
    <property type="molecule type" value="Genomic_DNA"/>
</dbReference>
<keyword evidence="1" id="KW-0378">Hydrolase</keyword>
<dbReference type="OrthoDB" id="3204583at2"/>
<dbReference type="PANTHER" id="PTHR43794:SF11">
    <property type="entry name" value="AMIDOHYDROLASE-RELATED DOMAIN-CONTAINING PROTEIN"/>
    <property type="match status" value="1"/>
</dbReference>
<dbReference type="SUPFAM" id="SSF51338">
    <property type="entry name" value="Composite domain of metallo-dependent hydrolases"/>
    <property type="match status" value="1"/>
</dbReference>
<dbReference type="PANTHER" id="PTHR43794">
    <property type="entry name" value="AMINOHYDROLASE SSNA-RELATED"/>
    <property type="match status" value="1"/>
</dbReference>
<proteinExistence type="predicted"/>
<dbReference type="Proteomes" id="UP000070620">
    <property type="component" value="Unassembled WGS sequence"/>
</dbReference>
<feature type="domain" description="Amidohydrolase-related" evidence="2">
    <location>
        <begin position="62"/>
        <end position="435"/>
    </location>
</feature>
<comment type="caution">
    <text evidence="3">The sequence shown here is derived from an EMBL/GenBank/DDBJ whole genome shotgun (WGS) entry which is preliminary data.</text>
</comment>
<dbReference type="InterPro" id="IPR032466">
    <property type="entry name" value="Metal_Hydrolase"/>
</dbReference>